<sequence length="272" mass="28473">MVRAPYPARIAAGLVVTAIEETRKLPALVVTLPMTAVSQTVQAGMRMQQSIAELAIKGDLALETLFDRPVDQPEWARFDEDDAAIDAEADRTPIESSQGERSDATTTETVSPETEGPEAPKAPAKSAPAKKTATTKAPAKKAASAKKAAAPKAAAPKADAVEPPDAAPGRFALYSTPPDDLVNSDGAAGGDGDDPAGGQSPTGTGDPVPEIVEYIEYDNLTLAQLRAKLRGVGVAELEQLAAYERANKSRAPFVTMIDNRIASQTSKRQPTT</sequence>
<protein>
    <submittedName>
        <fullName evidence="2">Lipid droplet-associated protein</fullName>
    </submittedName>
</protein>
<dbReference type="RefSeq" id="WP_330503674.1">
    <property type="nucleotide sequence ID" value="NZ_JAZDUE010000003.1"/>
</dbReference>
<evidence type="ECO:0000313" key="3">
    <source>
        <dbReference type="Proteomes" id="UP001335729"/>
    </source>
</evidence>
<keyword evidence="3" id="KW-1185">Reference proteome</keyword>
<gene>
    <name evidence="2" type="ORF">V1Y59_04635</name>
</gene>
<evidence type="ECO:0000313" key="2">
    <source>
        <dbReference type="EMBL" id="MEE4022357.1"/>
    </source>
</evidence>
<feature type="compositionally biased region" description="Low complexity" evidence="1">
    <location>
        <begin position="117"/>
        <end position="168"/>
    </location>
</feature>
<dbReference type="InterPro" id="IPR047728">
    <property type="entry name" value="LipDrop-assoc"/>
</dbReference>
<dbReference type="Proteomes" id="UP001335729">
    <property type="component" value="Unassembled WGS sequence"/>
</dbReference>
<evidence type="ECO:0000256" key="1">
    <source>
        <dbReference type="SAM" id="MobiDB-lite"/>
    </source>
</evidence>
<feature type="compositionally biased region" description="Basic and acidic residues" evidence="1">
    <location>
        <begin position="89"/>
        <end position="103"/>
    </location>
</feature>
<dbReference type="NCBIfam" id="NF033649">
    <property type="entry name" value="LipDrop_Rv1109c"/>
    <property type="match status" value="1"/>
</dbReference>
<organism evidence="2 3">
    <name type="scientific">Gordonia prachuapensis</name>
    <dbReference type="NCBI Taxonomy" id="3115651"/>
    <lineage>
        <taxon>Bacteria</taxon>
        <taxon>Bacillati</taxon>
        <taxon>Actinomycetota</taxon>
        <taxon>Actinomycetes</taxon>
        <taxon>Mycobacteriales</taxon>
        <taxon>Gordoniaceae</taxon>
        <taxon>Gordonia</taxon>
    </lineage>
</organism>
<feature type="region of interest" description="Disordered" evidence="1">
    <location>
        <begin position="89"/>
        <end position="210"/>
    </location>
</feature>
<dbReference type="EMBL" id="JAZDUE010000003">
    <property type="protein sequence ID" value="MEE4022357.1"/>
    <property type="molecule type" value="Genomic_DNA"/>
</dbReference>
<accession>A0ABU7MPU9</accession>
<comment type="caution">
    <text evidence="2">The sequence shown here is derived from an EMBL/GenBank/DDBJ whole genome shotgun (WGS) entry which is preliminary data.</text>
</comment>
<proteinExistence type="predicted"/>
<name>A0ABU7MPU9_9ACTN</name>
<reference evidence="2 3" key="1">
    <citation type="submission" date="2024-01" db="EMBL/GenBank/DDBJ databases">
        <title>Draft genome sequence of Gordonia sp. PKS22-38.</title>
        <authorList>
            <person name="Suphannarot A."/>
            <person name="Mingma R."/>
        </authorList>
    </citation>
    <scope>NUCLEOTIDE SEQUENCE [LARGE SCALE GENOMIC DNA]</scope>
    <source>
        <strain evidence="2 3">PKS22-38</strain>
    </source>
</reference>